<evidence type="ECO:0000313" key="4">
    <source>
        <dbReference type="Proteomes" id="UP000673691"/>
    </source>
</evidence>
<feature type="region of interest" description="Disordered" evidence="1">
    <location>
        <begin position="38"/>
        <end position="69"/>
    </location>
</feature>
<dbReference type="OrthoDB" id="509690at2759"/>
<feature type="transmembrane region" description="Helical" evidence="2">
    <location>
        <begin position="468"/>
        <end position="491"/>
    </location>
</feature>
<sequence>FTDVTQSRTVVERAGPLKALVAAASSLADGCLGSPSANADAGGDCGETGPLLPEKETASPGAAAVNGPNDPFDVRDAYGNRFPDFATCGFRAGSRLPSALPPVASTVCPASPCGGGDDAARIQSAIDAAGSLSPRGYFRGTVLLRAGIYRVSSSISVRHSGVVLRGEDGAVIIATGRSRRTLIAVGSDPAGRKLQPISKKVPVTDNHVPVGSRRLHIAERVPGLKVGDYLVVSRPGTSEWIHAIGMDAIPPRPDNGAPSTQWDAKKYGIEQERVVVGMGREPCGREYVDVEPGLAMDLRDTFGGGVVYKCAWTPTVPANMIGVENIKLVSEYELGRERDDEDHCTVGYFYCVLTGSEQDFADSGPHHRWATGILYDCVRVGGQLNCMNRSYLGTGHGWAGASFSLSRNHRGVGGGRGGAGERPASVLPGAARKEGLCGKAAQLSSVPMRPGAFHVYWNCECRYVLDGAFGFFCFLSSFFCFVFFATLAVLINKFLAVCSESQLANTG</sequence>
<keyword evidence="2" id="KW-0472">Membrane</keyword>
<dbReference type="Gene3D" id="2.160.20.10">
    <property type="entry name" value="Single-stranded right-handed beta-helix, Pectin lyase-like"/>
    <property type="match status" value="1"/>
</dbReference>
<organism evidence="3 4">
    <name type="scientific">Olpidium bornovanus</name>
    <dbReference type="NCBI Taxonomy" id="278681"/>
    <lineage>
        <taxon>Eukaryota</taxon>
        <taxon>Fungi</taxon>
        <taxon>Fungi incertae sedis</taxon>
        <taxon>Olpidiomycota</taxon>
        <taxon>Olpidiomycotina</taxon>
        <taxon>Olpidiomycetes</taxon>
        <taxon>Olpidiales</taxon>
        <taxon>Olpidiaceae</taxon>
        <taxon>Olpidium</taxon>
    </lineage>
</organism>
<accession>A0A8H8A0D3</accession>
<evidence type="ECO:0000313" key="3">
    <source>
        <dbReference type="EMBL" id="KAG5462630.1"/>
    </source>
</evidence>
<evidence type="ECO:0000256" key="1">
    <source>
        <dbReference type="SAM" id="MobiDB-lite"/>
    </source>
</evidence>
<dbReference type="Proteomes" id="UP000673691">
    <property type="component" value="Unassembled WGS sequence"/>
</dbReference>
<dbReference type="InterPro" id="IPR012334">
    <property type="entry name" value="Pectin_lyas_fold"/>
</dbReference>
<dbReference type="EMBL" id="JAEFCI010001870">
    <property type="protein sequence ID" value="KAG5462630.1"/>
    <property type="molecule type" value="Genomic_DNA"/>
</dbReference>
<keyword evidence="4" id="KW-1185">Reference proteome</keyword>
<dbReference type="InterPro" id="IPR011050">
    <property type="entry name" value="Pectin_lyase_fold/virulence"/>
</dbReference>
<keyword evidence="2" id="KW-0812">Transmembrane</keyword>
<dbReference type="AlphaFoldDB" id="A0A8H8A0D3"/>
<protein>
    <submittedName>
        <fullName evidence="3">Uncharacterized protein</fullName>
    </submittedName>
</protein>
<proteinExistence type="predicted"/>
<comment type="caution">
    <text evidence="3">The sequence shown here is derived from an EMBL/GenBank/DDBJ whole genome shotgun (WGS) entry which is preliminary data.</text>
</comment>
<dbReference type="SUPFAM" id="SSF51126">
    <property type="entry name" value="Pectin lyase-like"/>
    <property type="match status" value="1"/>
</dbReference>
<evidence type="ECO:0000256" key="2">
    <source>
        <dbReference type="SAM" id="Phobius"/>
    </source>
</evidence>
<name>A0A8H8A0D3_9FUNG</name>
<feature type="non-terminal residue" evidence="3">
    <location>
        <position position="1"/>
    </location>
</feature>
<gene>
    <name evidence="3" type="ORF">BJ554DRAFT_4338</name>
</gene>
<reference evidence="3 4" key="1">
    <citation type="journal article" name="Sci. Rep.">
        <title>Genome-scale phylogenetic analyses confirm Olpidium as the closest living zoosporic fungus to the non-flagellated, terrestrial fungi.</title>
        <authorList>
            <person name="Chang Y."/>
            <person name="Rochon D."/>
            <person name="Sekimoto S."/>
            <person name="Wang Y."/>
            <person name="Chovatia M."/>
            <person name="Sandor L."/>
            <person name="Salamov A."/>
            <person name="Grigoriev I.V."/>
            <person name="Stajich J.E."/>
            <person name="Spatafora J.W."/>
        </authorList>
    </citation>
    <scope>NUCLEOTIDE SEQUENCE [LARGE SCALE GENOMIC DNA]</scope>
    <source>
        <strain evidence="3">S191</strain>
    </source>
</reference>
<keyword evidence="2" id="KW-1133">Transmembrane helix</keyword>